<name>A0A9P7RTA5_9AGAR</name>
<dbReference type="OrthoDB" id="2308815at2759"/>
<evidence type="ECO:0000313" key="2">
    <source>
        <dbReference type="EMBL" id="KAG7088678.1"/>
    </source>
</evidence>
<evidence type="ECO:0000313" key="3">
    <source>
        <dbReference type="Proteomes" id="UP001049176"/>
    </source>
</evidence>
<comment type="caution">
    <text evidence="2">The sequence shown here is derived from an EMBL/GenBank/DDBJ whole genome shotgun (WGS) entry which is preliminary data.</text>
</comment>
<gene>
    <name evidence="2" type="ORF">E1B28_012649</name>
</gene>
<proteinExistence type="predicted"/>
<evidence type="ECO:0000256" key="1">
    <source>
        <dbReference type="SAM" id="MobiDB-lite"/>
    </source>
</evidence>
<feature type="region of interest" description="Disordered" evidence="1">
    <location>
        <begin position="82"/>
        <end position="106"/>
    </location>
</feature>
<dbReference type="AlphaFoldDB" id="A0A9P7RTA5"/>
<dbReference type="RefSeq" id="XP_043005149.1">
    <property type="nucleotide sequence ID" value="XM_043157781.1"/>
</dbReference>
<organism evidence="2 3">
    <name type="scientific">Marasmius oreades</name>
    <name type="common">fairy-ring Marasmius</name>
    <dbReference type="NCBI Taxonomy" id="181124"/>
    <lineage>
        <taxon>Eukaryota</taxon>
        <taxon>Fungi</taxon>
        <taxon>Dikarya</taxon>
        <taxon>Basidiomycota</taxon>
        <taxon>Agaricomycotina</taxon>
        <taxon>Agaricomycetes</taxon>
        <taxon>Agaricomycetidae</taxon>
        <taxon>Agaricales</taxon>
        <taxon>Marasmiineae</taxon>
        <taxon>Marasmiaceae</taxon>
        <taxon>Marasmius</taxon>
    </lineage>
</organism>
<dbReference type="Proteomes" id="UP001049176">
    <property type="component" value="Chromosome 8"/>
</dbReference>
<protein>
    <submittedName>
        <fullName evidence="2">Uncharacterized protein</fullName>
    </submittedName>
</protein>
<accession>A0A9P7RTA5</accession>
<dbReference type="KEGG" id="more:E1B28_012649"/>
<keyword evidence="3" id="KW-1185">Reference proteome</keyword>
<reference evidence="2" key="1">
    <citation type="journal article" date="2021" name="Genome Biol. Evol.">
        <title>The assembled and annotated genome of the fairy-ring fungus Marasmius oreades.</title>
        <authorList>
            <person name="Hiltunen M."/>
            <person name="Ament-Velasquez S.L."/>
            <person name="Johannesson H."/>
        </authorList>
    </citation>
    <scope>NUCLEOTIDE SEQUENCE</scope>
    <source>
        <strain evidence="2">03SP1</strain>
    </source>
</reference>
<dbReference type="EMBL" id="CM032188">
    <property type="protein sequence ID" value="KAG7088678.1"/>
    <property type="molecule type" value="Genomic_DNA"/>
</dbReference>
<dbReference type="GeneID" id="66081724"/>
<sequence length="106" mass="11405">MGQDSFYRLQEGGSWEVRVSLAAVGQWVRSLGRIKPQDAFGDGAPLPQSSSAEEIRALTTTWKTQNGGTMTALKHPAVMSNTPVREGREGEPSAPVALNAHRAAWS</sequence>